<organism evidence="23 24">
    <name type="scientific">Caballeronia concitans</name>
    <dbReference type="NCBI Taxonomy" id="1777133"/>
    <lineage>
        <taxon>Bacteria</taxon>
        <taxon>Pseudomonadati</taxon>
        <taxon>Pseudomonadota</taxon>
        <taxon>Betaproteobacteria</taxon>
        <taxon>Burkholderiales</taxon>
        <taxon>Burkholderiaceae</taxon>
        <taxon>Caballeronia</taxon>
    </lineage>
</organism>
<keyword evidence="8" id="KW-0418">Kinase</keyword>
<comment type="function">
    <text evidence="15">Probably involved in polymerization and/or export of exopolysaccharide EPS I which functions as a virulence factor. May be involved in an ATP-dependent process in the pathway for EPS I production, possibly export of the trimeric repeat units across the inner membrane or their polymerization.</text>
</comment>
<dbReference type="NCBIfam" id="TIGR01007">
    <property type="entry name" value="eps_fam"/>
    <property type="match status" value="1"/>
</dbReference>
<keyword evidence="18" id="KW-0175">Coiled coil</keyword>
<evidence type="ECO:0000256" key="6">
    <source>
        <dbReference type="ARBA" id="ARBA00022692"/>
    </source>
</evidence>
<evidence type="ECO:0000313" key="23">
    <source>
        <dbReference type="EMBL" id="SAL09140.1"/>
    </source>
</evidence>
<dbReference type="Pfam" id="PF13614">
    <property type="entry name" value="AAA_31"/>
    <property type="match status" value="1"/>
</dbReference>
<comment type="subcellular location">
    <subcellularLocation>
        <location evidence="1">Cell inner membrane</location>
        <topology evidence="1">Multi-pass membrane protein</topology>
    </subcellularLocation>
</comment>
<sequence length="756" mass="82063">MSHLDRHNPSEAFEIDVIAVLSTLRTHVWRIVLIAAVVTALGTAWAFLWPPKYQADILVQIEDVSDGAAAGTLLGDVSSLFDVKSSAAAEAQILASRLVLSRTVEKQRLFIDVTPARFPLIGDFVSRVTETPHTPGVFGFGGFAWGQESAELTRLDVPKQLQEEPFSLIVEPGGRYELRGDDLSAPVHGKIGAERTVSTQYGPVVINVARMNASPGTRFTVVRHGFDETVDLLQKRLEVHEKVKQSGVLVATLLGRDPERTGRTLRDIGDQYLKQNVERKYADAAQSLAFLDVQLPVLRRKLEDAQDRLTALRIKRGVVDLPVQTTTGLQRQVEVKAQLVQLQQRRAELMTRYTAMHPEVMATDKQMSVLQAEMEQFDVALRRLPDLEQETARLMLDVKVNTDLYTATLNNVQQLQLVKAGKVGSVRVVDTPAVLDVPTWPNRCIVIIAAALGGLLLGIAYAFAREFLRGGVNSAEEIERRVGMPVLTAVPFSAKQKLVQKQAMRSEARQVSLLASEAPDDPAIEALRSLRTALRMRLAGTPSKVIIVSGAAPGAGKSFVTANLALVLASMGQRVLLIDSDLRRSSLRPYFGIGQGTGWADAIAGRADFASTVHRAESTGLDFVAAGSLVSNPAELLASSAVGALIDAARNKYDYVLIDTPPILAVDDAAAVASHADSVLLVAQAGVTRIGEVRESAKRLNHAALKQISVVLNGVPARSIRSTYGSHGYSTYNYATPADANASRLGSWLRSWLGRR</sequence>
<dbReference type="Pfam" id="PF02706">
    <property type="entry name" value="Wzz"/>
    <property type="match status" value="1"/>
</dbReference>
<dbReference type="CDD" id="cd05387">
    <property type="entry name" value="BY-kinase"/>
    <property type="match status" value="1"/>
</dbReference>
<evidence type="ECO:0000256" key="19">
    <source>
        <dbReference type="SAM" id="Phobius"/>
    </source>
</evidence>
<evidence type="ECO:0000256" key="2">
    <source>
        <dbReference type="ARBA" id="ARBA00008883"/>
    </source>
</evidence>
<dbReference type="InterPro" id="IPR032807">
    <property type="entry name" value="GNVR"/>
</dbReference>
<keyword evidence="12" id="KW-0829">Tyrosine-protein kinase</keyword>
<feature type="transmembrane region" description="Helical" evidence="19">
    <location>
        <begin position="28"/>
        <end position="49"/>
    </location>
</feature>
<evidence type="ECO:0000256" key="8">
    <source>
        <dbReference type="ARBA" id="ARBA00022777"/>
    </source>
</evidence>
<protein>
    <recommendedName>
        <fullName evidence="16">Putative tyrosine-protein kinase EpsB</fullName>
    </recommendedName>
    <alternativeName>
        <fullName evidence="17">EPS I polysaccharide export protein EpsB</fullName>
    </alternativeName>
</protein>
<dbReference type="GO" id="GO:0005524">
    <property type="term" value="F:ATP binding"/>
    <property type="evidence" value="ECO:0007669"/>
    <property type="project" value="UniProtKB-KW"/>
</dbReference>
<evidence type="ECO:0000256" key="13">
    <source>
        <dbReference type="ARBA" id="ARBA00023169"/>
    </source>
</evidence>
<feature type="domain" description="Tyrosine-protein kinase G-rich" evidence="22">
    <location>
        <begin position="386"/>
        <end position="466"/>
    </location>
</feature>
<dbReference type="InterPro" id="IPR005702">
    <property type="entry name" value="Wzc-like_C"/>
</dbReference>
<evidence type="ECO:0000256" key="3">
    <source>
        <dbReference type="ARBA" id="ARBA00022475"/>
    </source>
</evidence>
<evidence type="ECO:0000256" key="14">
    <source>
        <dbReference type="ARBA" id="ARBA00053015"/>
    </source>
</evidence>
<feature type="coiled-coil region" evidence="18">
    <location>
        <begin position="288"/>
        <end position="390"/>
    </location>
</feature>
<dbReference type="InterPro" id="IPR005700">
    <property type="entry name" value="EPS_ExoP-like"/>
</dbReference>
<evidence type="ECO:0000256" key="9">
    <source>
        <dbReference type="ARBA" id="ARBA00022840"/>
    </source>
</evidence>
<keyword evidence="10 19" id="KW-1133">Transmembrane helix</keyword>
<evidence type="ECO:0000256" key="17">
    <source>
        <dbReference type="ARBA" id="ARBA00081049"/>
    </source>
</evidence>
<dbReference type="GO" id="GO:0042802">
    <property type="term" value="F:identical protein binding"/>
    <property type="evidence" value="ECO:0007669"/>
    <property type="project" value="UniProtKB-ARBA"/>
</dbReference>
<dbReference type="InterPro" id="IPR050445">
    <property type="entry name" value="Bact_polysacc_biosynth/exp"/>
</dbReference>
<dbReference type="Pfam" id="PF23607">
    <property type="entry name" value="WZC_N"/>
    <property type="match status" value="1"/>
</dbReference>
<dbReference type="Pfam" id="PF13807">
    <property type="entry name" value="GNVR"/>
    <property type="match status" value="1"/>
</dbReference>
<evidence type="ECO:0000259" key="22">
    <source>
        <dbReference type="Pfam" id="PF13807"/>
    </source>
</evidence>
<dbReference type="SUPFAM" id="SSF52540">
    <property type="entry name" value="P-loop containing nucleoside triphosphate hydrolases"/>
    <property type="match status" value="1"/>
</dbReference>
<keyword evidence="9" id="KW-0067">ATP-binding</keyword>
<accession>A0A658QQ41</accession>
<reference evidence="23 24" key="1">
    <citation type="submission" date="2016-01" db="EMBL/GenBank/DDBJ databases">
        <authorList>
            <person name="Peeters C."/>
        </authorList>
    </citation>
    <scope>NUCLEOTIDE SEQUENCE [LARGE SCALE GENOMIC DNA]</scope>
    <source>
        <strain evidence="23">LMG 29315</strain>
    </source>
</reference>
<evidence type="ECO:0000259" key="20">
    <source>
        <dbReference type="Pfam" id="PF02706"/>
    </source>
</evidence>
<comment type="catalytic activity">
    <reaction evidence="14">
        <text>L-tyrosyl-[protein] + ATP = O-phospho-L-tyrosyl-[protein] + ADP + H(+)</text>
        <dbReference type="Rhea" id="RHEA:10596"/>
        <dbReference type="Rhea" id="RHEA-COMP:10136"/>
        <dbReference type="Rhea" id="RHEA-COMP:20101"/>
        <dbReference type="ChEBI" id="CHEBI:15378"/>
        <dbReference type="ChEBI" id="CHEBI:30616"/>
        <dbReference type="ChEBI" id="CHEBI:46858"/>
        <dbReference type="ChEBI" id="CHEBI:61978"/>
        <dbReference type="ChEBI" id="CHEBI:456216"/>
    </reaction>
</comment>
<name>A0A658QQ41_9BURK</name>
<dbReference type="NCBIfam" id="TIGR01005">
    <property type="entry name" value="eps_transp_fam"/>
    <property type="match status" value="1"/>
</dbReference>
<evidence type="ECO:0000256" key="11">
    <source>
        <dbReference type="ARBA" id="ARBA00023136"/>
    </source>
</evidence>
<dbReference type="InterPro" id="IPR025669">
    <property type="entry name" value="AAA_dom"/>
</dbReference>
<evidence type="ECO:0000256" key="10">
    <source>
        <dbReference type="ARBA" id="ARBA00022989"/>
    </source>
</evidence>
<proteinExistence type="inferred from homology"/>
<keyword evidence="4" id="KW-0997">Cell inner membrane</keyword>
<comment type="caution">
    <text evidence="23">The sequence shown here is derived from an EMBL/GenBank/DDBJ whole genome shotgun (WGS) entry which is preliminary data.</text>
</comment>
<evidence type="ECO:0000259" key="21">
    <source>
        <dbReference type="Pfam" id="PF13614"/>
    </source>
</evidence>
<evidence type="ECO:0000256" key="1">
    <source>
        <dbReference type="ARBA" id="ARBA00004429"/>
    </source>
</evidence>
<dbReference type="InterPro" id="IPR027417">
    <property type="entry name" value="P-loop_NTPase"/>
</dbReference>
<dbReference type="PANTHER" id="PTHR32309:SF32">
    <property type="entry name" value="TYROSINE-PROTEIN KINASE ETK-RELATED"/>
    <property type="match status" value="1"/>
</dbReference>
<evidence type="ECO:0000256" key="18">
    <source>
        <dbReference type="SAM" id="Coils"/>
    </source>
</evidence>
<comment type="similarity">
    <text evidence="2">Belongs to the etk/wzc family.</text>
</comment>
<dbReference type="OrthoDB" id="9808257at2"/>
<keyword evidence="5" id="KW-0808">Transferase</keyword>
<evidence type="ECO:0000256" key="7">
    <source>
        <dbReference type="ARBA" id="ARBA00022741"/>
    </source>
</evidence>
<keyword evidence="7" id="KW-0547">Nucleotide-binding</keyword>
<feature type="domain" description="Polysaccharide chain length determinant N-terminal" evidence="20">
    <location>
        <begin position="14"/>
        <end position="105"/>
    </location>
</feature>
<evidence type="ECO:0000256" key="15">
    <source>
        <dbReference type="ARBA" id="ARBA00054296"/>
    </source>
</evidence>
<dbReference type="SUPFAM" id="SSF57997">
    <property type="entry name" value="Tropomyosin"/>
    <property type="match status" value="1"/>
</dbReference>
<dbReference type="EMBL" id="FCNV02000001">
    <property type="protein sequence ID" value="SAL09140.1"/>
    <property type="molecule type" value="Genomic_DNA"/>
</dbReference>
<keyword evidence="3" id="KW-1003">Cell membrane</keyword>
<dbReference type="GO" id="GO:0004713">
    <property type="term" value="F:protein tyrosine kinase activity"/>
    <property type="evidence" value="ECO:0007669"/>
    <property type="project" value="UniProtKB-KW"/>
</dbReference>
<keyword evidence="13" id="KW-0270">Exopolysaccharide synthesis</keyword>
<dbReference type="GO" id="GO:0000271">
    <property type="term" value="P:polysaccharide biosynthetic process"/>
    <property type="evidence" value="ECO:0007669"/>
    <property type="project" value="UniProtKB-KW"/>
</dbReference>
<feature type="domain" description="AAA" evidence="21">
    <location>
        <begin position="544"/>
        <end position="685"/>
    </location>
</feature>
<keyword evidence="24" id="KW-1185">Reference proteome</keyword>
<dbReference type="FunFam" id="3.40.50.300:FF:000527">
    <property type="entry name" value="Tyrosine-protein kinase etk"/>
    <property type="match status" value="1"/>
</dbReference>
<dbReference type="PANTHER" id="PTHR32309">
    <property type="entry name" value="TYROSINE-PROTEIN KINASE"/>
    <property type="match status" value="1"/>
</dbReference>
<keyword evidence="6 19" id="KW-0812">Transmembrane</keyword>
<dbReference type="InterPro" id="IPR003856">
    <property type="entry name" value="LPS_length_determ_N"/>
</dbReference>
<evidence type="ECO:0000313" key="24">
    <source>
        <dbReference type="Proteomes" id="UP000198263"/>
    </source>
</evidence>
<evidence type="ECO:0000256" key="5">
    <source>
        <dbReference type="ARBA" id="ARBA00022679"/>
    </source>
</evidence>
<dbReference type="Proteomes" id="UP000198263">
    <property type="component" value="Unassembled WGS sequence"/>
</dbReference>
<evidence type="ECO:0000256" key="12">
    <source>
        <dbReference type="ARBA" id="ARBA00023137"/>
    </source>
</evidence>
<dbReference type="GO" id="GO:0005886">
    <property type="term" value="C:plasma membrane"/>
    <property type="evidence" value="ECO:0007669"/>
    <property type="project" value="UniProtKB-SubCell"/>
</dbReference>
<dbReference type="Gene3D" id="3.40.50.300">
    <property type="entry name" value="P-loop containing nucleotide triphosphate hydrolases"/>
    <property type="match status" value="1"/>
</dbReference>
<evidence type="ECO:0000256" key="16">
    <source>
        <dbReference type="ARBA" id="ARBA00067833"/>
    </source>
</evidence>
<keyword evidence="11 19" id="KW-0472">Membrane</keyword>
<dbReference type="RefSeq" id="WP_052449652.1">
    <property type="nucleotide sequence ID" value="NZ_FCNV02000001.1"/>
</dbReference>
<dbReference type="AlphaFoldDB" id="A0A658QQ41"/>
<gene>
    <name evidence="23" type="ORF">AWB72_00074</name>
</gene>
<evidence type="ECO:0000256" key="4">
    <source>
        <dbReference type="ARBA" id="ARBA00022519"/>
    </source>
</evidence>